<dbReference type="PRINTS" id="PR00724">
    <property type="entry name" value="CRBOXYPTASEC"/>
</dbReference>
<keyword evidence="6" id="KW-0325">Glycoprotein</keyword>
<evidence type="ECO:0000256" key="4">
    <source>
        <dbReference type="ARBA" id="ARBA00022729"/>
    </source>
</evidence>
<dbReference type="PANTHER" id="PTHR11802:SF113">
    <property type="entry name" value="SERINE CARBOXYPEPTIDASE CTSA-4.1"/>
    <property type="match status" value="1"/>
</dbReference>
<dbReference type="Gene3D" id="3.40.50.1820">
    <property type="entry name" value="alpha/beta hydrolase"/>
    <property type="match status" value="2"/>
</dbReference>
<reference evidence="8 9" key="1">
    <citation type="submission" date="2015-04" db="EMBL/GenBank/DDBJ databases">
        <title>Complete genome sequence of Schizopora paradoxa KUC8140, a cosmopolitan wood degrader in East Asia.</title>
        <authorList>
            <consortium name="DOE Joint Genome Institute"/>
            <person name="Min B."/>
            <person name="Park H."/>
            <person name="Jang Y."/>
            <person name="Kim J.-J."/>
            <person name="Kim K.H."/>
            <person name="Pangilinan J."/>
            <person name="Lipzen A."/>
            <person name="Riley R."/>
            <person name="Grigoriev I.V."/>
            <person name="Spatafora J.W."/>
            <person name="Choi I.-G."/>
        </authorList>
    </citation>
    <scope>NUCLEOTIDE SEQUENCE [LARGE SCALE GENOMIC DNA]</scope>
    <source>
        <strain evidence="8 9">KUC8140</strain>
    </source>
</reference>
<evidence type="ECO:0000256" key="7">
    <source>
        <dbReference type="RuleBase" id="RU361156"/>
    </source>
</evidence>
<dbReference type="EMBL" id="KQ085890">
    <property type="protein sequence ID" value="KLO18953.1"/>
    <property type="molecule type" value="Genomic_DNA"/>
</dbReference>
<dbReference type="PROSITE" id="PS00131">
    <property type="entry name" value="CARBOXYPEPT_SER_SER"/>
    <property type="match status" value="2"/>
</dbReference>
<dbReference type="EC" id="3.4.16.-" evidence="7"/>
<dbReference type="STRING" id="27342.A0A0H2SB64"/>
<accession>A0A0H2SB64</accession>
<protein>
    <recommendedName>
        <fullName evidence="7">Carboxypeptidase</fullName>
        <ecNumber evidence="7">3.4.16.-</ecNumber>
    </recommendedName>
</protein>
<keyword evidence="2 7" id="KW-0121">Carboxypeptidase</keyword>
<dbReference type="InterPro" id="IPR033124">
    <property type="entry name" value="Ser_caboxypep_his_AS"/>
</dbReference>
<dbReference type="InterPro" id="IPR029058">
    <property type="entry name" value="AB_hydrolase_fold"/>
</dbReference>
<dbReference type="InterPro" id="IPR001563">
    <property type="entry name" value="Peptidase_S10"/>
</dbReference>
<sequence>MRLAPTFLGALVAMSSAVAKQKPFEIDQLSMTMINVLHCELTPGEQEVLHASLVLAEFKQLYSNIPPSLSKQERPFGAHSYSAYTGYIDVGARHLFFYFFESRNDPDHDDVLLWTNGGPGGSSAVGLFMELGPCTIVSPNETKYNPYSWNSKANIFFIDQPAGVGFSYDDFGRVVTGTDESAVDIAAFVAIFFESFEAFKGRPFHLSGESYAGRYLPVYASAIYDQNVILEEKGLTPINLKSIAIGNGATDFFALFRSYLNIQCTNASVEPLQSISACVRMRIVIPRCEAWVKSSCIDVFDQMDCDAAFQYCFAEIAGPYAALGRNSYDMTMVCEADDCYPEEAFVQDYLRREDIRLKIGADEAAGNYSMGSPAIFQAFWASGDQLHLNQRYVAELLERGVRVLIYAGTYDFICNWIGNERWTLNMPWSGQEEFKNKPLVDWNLDGRAVGKTRSHGGFTFATIQGAGHLAPHDKPAESLALINRWLDISALELTSLSSTSYTRFSHPAFPGRSARIKKSDFCDGGVDAYTGYIDVGARHLFFYFFESRGNPDKDDVLLWTNGGDALCDELSRTCKLIFKLKGQADRRQSACSWNWAVMVGNIGPCRIASPNETKYNPYSWNSNANIFFIDQPVGVGFSYADYGEAVSTTEEAAVDIAAFVATFFERFDKFKGRGFHLSGESYGGRYLPVYGSVIHDQNAVLKEKGLAPINLKSIAIGNGATDFFALMRSYHTVQCSNASVDAFQPISTCVRMRQAIPRCERWAKSACVDVHDQMGCSAAFEFCATELMIPYISSGRNGYDMTMVCEQDLCYPEQAYMESYLNRKHIRQEIGADEAAGNYSMISWKVNSAFWAHGDALYQNQHYVAELLERGVRVLVYVGTYDFVCNWVGNERWTLDMPWSGQEEFQKKPLEDWTLDGRAVGKTRSYGAFTFATINGAGHLAPHDKPAESLAMINRWLAEESLLE</sequence>
<evidence type="ECO:0000256" key="6">
    <source>
        <dbReference type="ARBA" id="ARBA00023180"/>
    </source>
</evidence>
<dbReference type="Gene3D" id="1.10.287.410">
    <property type="match status" value="2"/>
</dbReference>
<evidence type="ECO:0000313" key="8">
    <source>
        <dbReference type="EMBL" id="KLO18953.1"/>
    </source>
</evidence>
<dbReference type="AlphaFoldDB" id="A0A0H2SB64"/>
<dbReference type="PANTHER" id="PTHR11802">
    <property type="entry name" value="SERINE PROTEASE FAMILY S10 SERINE CARBOXYPEPTIDASE"/>
    <property type="match status" value="1"/>
</dbReference>
<dbReference type="GO" id="GO:0004185">
    <property type="term" value="F:serine-type carboxypeptidase activity"/>
    <property type="evidence" value="ECO:0007669"/>
    <property type="project" value="UniProtKB-UniRule"/>
</dbReference>
<dbReference type="Proteomes" id="UP000053477">
    <property type="component" value="Unassembled WGS sequence"/>
</dbReference>
<dbReference type="FunFam" id="3.40.50.1820:FF:000226">
    <property type="entry name" value="Carboxypeptidase"/>
    <property type="match status" value="1"/>
</dbReference>
<evidence type="ECO:0000256" key="1">
    <source>
        <dbReference type="ARBA" id="ARBA00009431"/>
    </source>
</evidence>
<dbReference type="SUPFAM" id="SSF53474">
    <property type="entry name" value="alpha/beta-Hydrolases"/>
    <property type="match status" value="3"/>
</dbReference>
<dbReference type="OrthoDB" id="443318at2759"/>
<keyword evidence="4 7" id="KW-0732">Signal</keyword>
<feature type="signal peptide" evidence="7">
    <location>
        <begin position="1"/>
        <end position="19"/>
    </location>
</feature>
<proteinExistence type="inferred from homology"/>
<keyword evidence="9" id="KW-1185">Reference proteome</keyword>
<evidence type="ECO:0000313" key="9">
    <source>
        <dbReference type="Proteomes" id="UP000053477"/>
    </source>
</evidence>
<feature type="chain" id="PRO_5005118481" description="Carboxypeptidase" evidence="7">
    <location>
        <begin position="20"/>
        <end position="964"/>
    </location>
</feature>
<gene>
    <name evidence="8" type="ORF">SCHPADRAFT_935784</name>
</gene>
<organism evidence="8 9">
    <name type="scientific">Schizopora paradoxa</name>
    <dbReference type="NCBI Taxonomy" id="27342"/>
    <lineage>
        <taxon>Eukaryota</taxon>
        <taxon>Fungi</taxon>
        <taxon>Dikarya</taxon>
        <taxon>Basidiomycota</taxon>
        <taxon>Agaricomycotina</taxon>
        <taxon>Agaricomycetes</taxon>
        <taxon>Hymenochaetales</taxon>
        <taxon>Schizoporaceae</taxon>
        <taxon>Schizopora</taxon>
    </lineage>
</organism>
<dbReference type="GO" id="GO:0000324">
    <property type="term" value="C:fungal-type vacuole"/>
    <property type="evidence" value="ECO:0007669"/>
    <property type="project" value="TreeGrafter"/>
</dbReference>
<dbReference type="GO" id="GO:0006508">
    <property type="term" value="P:proteolysis"/>
    <property type="evidence" value="ECO:0007669"/>
    <property type="project" value="UniProtKB-KW"/>
</dbReference>
<comment type="similarity">
    <text evidence="1 7">Belongs to the peptidase S10 family.</text>
</comment>
<evidence type="ECO:0000256" key="5">
    <source>
        <dbReference type="ARBA" id="ARBA00022801"/>
    </source>
</evidence>
<keyword evidence="5 7" id="KW-0378">Hydrolase</keyword>
<keyword evidence="3 7" id="KW-0645">Protease</keyword>
<evidence type="ECO:0000256" key="3">
    <source>
        <dbReference type="ARBA" id="ARBA00022670"/>
    </source>
</evidence>
<evidence type="ECO:0000256" key="2">
    <source>
        <dbReference type="ARBA" id="ARBA00022645"/>
    </source>
</evidence>
<name>A0A0H2SB64_9AGAM</name>
<dbReference type="Pfam" id="PF00450">
    <property type="entry name" value="Peptidase_S10"/>
    <property type="match status" value="3"/>
</dbReference>
<dbReference type="InParanoid" id="A0A0H2SB64"/>
<dbReference type="InterPro" id="IPR018202">
    <property type="entry name" value="Ser_caboxypep_ser_AS"/>
</dbReference>
<dbReference type="PROSITE" id="PS00560">
    <property type="entry name" value="CARBOXYPEPT_SER_HIS"/>
    <property type="match status" value="2"/>
</dbReference>